<dbReference type="Pfam" id="PF01593">
    <property type="entry name" value="Amino_oxidase"/>
    <property type="match status" value="1"/>
</dbReference>
<protein>
    <submittedName>
        <fullName evidence="2">NAD/FAD-dependent oxidoreductase</fullName>
    </submittedName>
</protein>
<gene>
    <name evidence="2" type="ORF">CRI94_02230</name>
</gene>
<sequence>MARLAIIGAGLSGLAAAWRLRTQPIEVTIFEKSRGYSGRAATRGKYGARYDHGANYIAPSSDRIRTLLFDHLPTDDLVQIDGEVWAFDGDGALYEPDDQDISEKWTYARGISTLGKVLARSIPAVKQTETRIDHIVRSDGAWLLTDTDNVRQGPFDAVLLTPPAPQTSTILQTSADTARDDNTRDLLTGLAEAVGSADYIPQFSYIFGYNRRIKRHGNYYGLVNDDESHDISWIGFEHDKPERAADGENVVVVQMSPAWTASRVNADPDRFMSDVKDLASKVLNADLKRPEWYDTQRWRYSMPVSRADVEALEPGKEAGLFFAGDYVAGVGRIGPAIETGLDAGDQIRQALS</sequence>
<proteinExistence type="predicted"/>
<dbReference type="GO" id="GO:0016491">
    <property type="term" value="F:oxidoreductase activity"/>
    <property type="evidence" value="ECO:0007669"/>
    <property type="project" value="InterPro"/>
</dbReference>
<dbReference type="RefSeq" id="WP_098074027.1">
    <property type="nucleotide sequence ID" value="NZ_PDEQ01000001.1"/>
</dbReference>
<dbReference type="PANTHER" id="PTHR16128">
    <property type="entry name" value="FAD/NAD(P)-BINDING OXIDOREDUCTASE FAMILY PROTEIN"/>
    <property type="match status" value="1"/>
</dbReference>
<dbReference type="Gene3D" id="3.50.50.60">
    <property type="entry name" value="FAD/NAD(P)-binding domain"/>
    <property type="match status" value="1"/>
</dbReference>
<keyword evidence="3" id="KW-1185">Reference proteome</keyword>
<dbReference type="Gene3D" id="3.90.660.10">
    <property type="match status" value="1"/>
</dbReference>
<evidence type="ECO:0000259" key="1">
    <source>
        <dbReference type="Pfam" id="PF01593"/>
    </source>
</evidence>
<dbReference type="EMBL" id="PDEQ01000001">
    <property type="protein sequence ID" value="PEN15128.1"/>
    <property type="molecule type" value="Genomic_DNA"/>
</dbReference>
<feature type="domain" description="Amine oxidase" evidence="1">
    <location>
        <begin position="110"/>
        <end position="347"/>
    </location>
</feature>
<evidence type="ECO:0000313" key="2">
    <source>
        <dbReference type="EMBL" id="PEN15128.1"/>
    </source>
</evidence>
<accession>A0A2A8D3C0</accession>
<dbReference type="InterPro" id="IPR002937">
    <property type="entry name" value="Amino_oxidase"/>
</dbReference>
<dbReference type="AlphaFoldDB" id="A0A2A8D3C0"/>
<dbReference type="PANTHER" id="PTHR16128:SF5">
    <property type="entry name" value="FAD_NAD(P)-BINDING OXIDOREDUCTASE FAMILY PROTEIN"/>
    <property type="match status" value="1"/>
</dbReference>
<organism evidence="2 3">
    <name type="scientific">Longibacter salinarum</name>
    <dbReference type="NCBI Taxonomy" id="1850348"/>
    <lineage>
        <taxon>Bacteria</taxon>
        <taxon>Pseudomonadati</taxon>
        <taxon>Rhodothermota</taxon>
        <taxon>Rhodothermia</taxon>
        <taxon>Rhodothermales</taxon>
        <taxon>Salisaetaceae</taxon>
        <taxon>Longibacter</taxon>
    </lineage>
</organism>
<name>A0A2A8D3C0_9BACT</name>
<comment type="caution">
    <text evidence="2">The sequence shown here is derived from an EMBL/GenBank/DDBJ whole genome shotgun (WGS) entry which is preliminary data.</text>
</comment>
<dbReference type="OrthoDB" id="56323at2"/>
<dbReference type="Proteomes" id="UP000220102">
    <property type="component" value="Unassembled WGS sequence"/>
</dbReference>
<reference evidence="2 3" key="1">
    <citation type="submission" date="2017-10" db="EMBL/GenBank/DDBJ databases">
        <title>Draft genome of Longibacter Salinarum.</title>
        <authorList>
            <person name="Goh K.M."/>
            <person name="Shamsir M.S."/>
            <person name="Lim S.W."/>
        </authorList>
    </citation>
    <scope>NUCLEOTIDE SEQUENCE [LARGE SCALE GENOMIC DNA]</scope>
    <source>
        <strain evidence="2 3">KCTC 52045</strain>
    </source>
</reference>
<dbReference type="Pfam" id="PF13450">
    <property type="entry name" value="NAD_binding_8"/>
    <property type="match status" value="1"/>
</dbReference>
<dbReference type="InterPro" id="IPR036188">
    <property type="entry name" value="FAD/NAD-bd_sf"/>
</dbReference>
<dbReference type="SUPFAM" id="SSF51905">
    <property type="entry name" value="FAD/NAD(P)-binding domain"/>
    <property type="match status" value="1"/>
</dbReference>
<evidence type="ECO:0000313" key="3">
    <source>
        <dbReference type="Proteomes" id="UP000220102"/>
    </source>
</evidence>